<dbReference type="AlphaFoldDB" id="A0A930UJ83"/>
<dbReference type="Proteomes" id="UP000604381">
    <property type="component" value="Unassembled WGS sequence"/>
</dbReference>
<name>A0A930UJ83_9GAMM</name>
<protein>
    <submittedName>
        <fullName evidence="1">Uncharacterized protein</fullName>
    </submittedName>
</protein>
<reference evidence="1" key="1">
    <citation type="submission" date="2020-10" db="EMBL/GenBank/DDBJ databases">
        <title>An improved Amphimedon queenslandica hologenome assembly reveals how three proteobacterial symbionts can extend the metabolic phenotypic of their marine sponge host.</title>
        <authorList>
            <person name="Degnan B."/>
            <person name="Degnan S."/>
            <person name="Xiang X."/>
        </authorList>
    </citation>
    <scope>NUCLEOTIDE SEQUENCE</scope>
    <source>
        <strain evidence="1">AqS2</strain>
    </source>
</reference>
<evidence type="ECO:0000313" key="2">
    <source>
        <dbReference type="Proteomes" id="UP000604381"/>
    </source>
</evidence>
<dbReference type="EMBL" id="JADHEI010000058">
    <property type="protein sequence ID" value="MBF2735947.1"/>
    <property type="molecule type" value="Genomic_DNA"/>
</dbReference>
<accession>A0A930UJ83</accession>
<keyword evidence="2" id="KW-1185">Reference proteome</keyword>
<gene>
    <name evidence="1" type="ORF">ISN26_07795</name>
</gene>
<sequence>MSKERPSIDFTQIGEARTLARHRLRFNSPDDFEEILRRSKKDGFIYFSGKGQKNLVGRIVRVADEHLVIEVDAAEDIEELA</sequence>
<proteinExistence type="predicted"/>
<comment type="caution">
    <text evidence="1">The sequence shown here is derived from an EMBL/GenBank/DDBJ whole genome shotgun (WGS) entry which is preliminary data.</text>
</comment>
<evidence type="ECO:0000313" key="1">
    <source>
        <dbReference type="EMBL" id="MBF2735947.1"/>
    </source>
</evidence>
<organism evidence="1 2">
    <name type="scientific">Candidatus Amphirhobacter heronislandensis</name>
    <dbReference type="NCBI Taxonomy" id="1732024"/>
    <lineage>
        <taxon>Bacteria</taxon>
        <taxon>Pseudomonadati</taxon>
        <taxon>Pseudomonadota</taxon>
        <taxon>Gammaproteobacteria</taxon>
        <taxon>Candidatus Tethybacterales</taxon>
        <taxon>Candidatus Tethybacteraceae</taxon>
        <taxon>Candidatus Amphirhobacter</taxon>
    </lineage>
</organism>